<gene>
    <name evidence="10" type="ORF">NRE15_09500</name>
</gene>
<feature type="domain" description="Response regulatory" evidence="8">
    <location>
        <begin position="4"/>
        <end position="117"/>
    </location>
</feature>
<evidence type="ECO:0000256" key="6">
    <source>
        <dbReference type="PROSITE-ProRule" id="PRU00169"/>
    </source>
</evidence>
<dbReference type="Pfam" id="PF00486">
    <property type="entry name" value="Trans_reg_C"/>
    <property type="match status" value="1"/>
</dbReference>
<name>A0ABY5P3F2_9LACT</name>
<dbReference type="PANTHER" id="PTHR48111:SF1">
    <property type="entry name" value="TWO-COMPONENT RESPONSE REGULATOR ORR33"/>
    <property type="match status" value="1"/>
</dbReference>
<dbReference type="Pfam" id="PF00072">
    <property type="entry name" value="Response_reg"/>
    <property type="match status" value="1"/>
</dbReference>
<keyword evidence="2" id="KW-0902">Two-component regulatory system</keyword>
<keyword evidence="1 6" id="KW-0597">Phosphoprotein</keyword>
<evidence type="ECO:0000256" key="3">
    <source>
        <dbReference type="ARBA" id="ARBA00023015"/>
    </source>
</evidence>
<dbReference type="EMBL" id="CP102453">
    <property type="protein sequence ID" value="UUX33136.1"/>
    <property type="molecule type" value="Genomic_DNA"/>
</dbReference>
<dbReference type="PANTHER" id="PTHR48111">
    <property type="entry name" value="REGULATOR OF RPOS"/>
    <property type="match status" value="1"/>
</dbReference>
<dbReference type="Gene3D" id="3.40.50.2300">
    <property type="match status" value="1"/>
</dbReference>
<dbReference type="InterPro" id="IPR036388">
    <property type="entry name" value="WH-like_DNA-bd_sf"/>
</dbReference>
<accession>A0ABY5P3F2</accession>
<feature type="DNA-binding region" description="OmpR/PhoB-type" evidence="7">
    <location>
        <begin position="125"/>
        <end position="219"/>
    </location>
</feature>
<dbReference type="PROSITE" id="PS50110">
    <property type="entry name" value="RESPONSE_REGULATORY"/>
    <property type="match status" value="1"/>
</dbReference>
<dbReference type="SUPFAM" id="SSF52172">
    <property type="entry name" value="CheY-like"/>
    <property type="match status" value="1"/>
</dbReference>
<evidence type="ECO:0000259" key="9">
    <source>
        <dbReference type="PROSITE" id="PS51755"/>
    </source>
</evidence>
<feature type="domain" description="OmpR/PhoB-type" evidence="9">
    <location>
        <begin position="125"/>
        <end position="219"/>
    </location>
</feature>
<keyword evidence="3" id="KW-0805">Transcription regulation</keyword>
<feature type="modified residue" description="4-aspartylphosphate" evidence="6">
    <location>
        <position position="53"/>
    </location>
</feature>
<evidence type="ECO:0000313" key="10">
    <source>
        <dbReference type="EMBL" id="UUX33136.1"/>
    </source>
</evidence>
<dbReference type="CDD" id="cd17574">
    <property type="entry name" value="REC_OmpR"/>
    <property type="match status" value="1"/>
</dbReference>
<evidence type="ECO:0000256" key="2">
    <source>
        <dbReference type="ARBA" id="ARBA00023012"/>
    </source>
</evidence>
<keyword evidence="4 7" id="KW-0238">DNA-binding</keyword>
<dbReference type="RefSeq" id="WP_313792638.1">
    <property type="nucleotide sequence ID" value="NZ_CP102453.1"/>
</dbReference>
<evidence type="ECO:0000256" key="4">
    <source>
        <dbReference type="ARBA" id="ARBA00023125"/>
    </source>
</evidence>
<proteinExistence type="predicted"/>
<evidence type="ECO:0000256" key="5">
    <source>
        <dbReference type="ARBA" id="ARBA00023163"/>
    </source>
</evidence>
<keyword evidence="5" id="KW-0804">Transcription</keyword>
<dbReference type="CDD" id="cd00383">
    <property type="entry name" value="trans_reg_C"/>
    <property type="match status" value="1"/>
</dbReference>
<dbReference type="InterPro" id="IPR039420">
    <property type="entry name" value="WalR-like"/>
</dbReference>
<sequence>MEYHILCIEDDALISQYIADSLEKVGYVVTIAHDGETAMNLFDSQTFHLVLLDMMLPKKSGQECLIEIRKKSDVPIIVISALNDELIQISAFNQKVDDYVVKPFSITILEHKINAVLRRVYQVAPKIIETPNLKLIPENYELYYQDSLVDLTAKEFEIVHLMVSHPGRVFSREEILTILWGYDYFGDVRNIDVHIKNIRKKIYPELIKTVKSIGYKIGKENL</sequence>
<evidence type="ECO:0000259" key="8">
    <source>
        <dbReference type="PROSITE" id="PS50110"/>
    </source>
</evidence>
<dbReference type="SMART" id="SM00862">
    <property type="entry name" value="Trans_reg_C"/>
    <property type="match status" value="1"/>
</dbReference>
<dbReference type="PROSITE" id="PS51755">
    <property type="entry name" value="OMPR_PHOB"/>
    <property type="match status" value="1"/>
</dbReference>
<dbReference type="SMART" id="SM00448">
    <property type="entry name" value="REC"/>
    <property type="match status" value="1"/>
</dbReference>
<dbReference type="Proteomes" id="UP001315967">
    <property type="component" value="Chromosome"/>
</dbReference>
<dbReference type="InterPro" id="IPR001867">
    <property type="entry name" value="OmpR/PhoB-type_DNA-bd"/>
</dbReference>
<keyword evidence="11" id="KW-1185">Reference proteome</keyword>
<organism evidence="10 11">
    <name type="scientific">Fundicoccus culcitae</name>
    <dbReference type="NCBI Taxonomy" id="2969821"/>
    <lineage>
        <taxon>Bacteria</taxon>
        <taxon>Bacillati</taxon>
        <taxon>Bacillota</taxon>
        <taxon>Bacilli</taxon>
        <taxon>Lactobacillales</taxon>
        <taxon>Aerococcaceae</taxon>
        <taxon>Fundicoccus</taxon>
    </lineage>
</organism>
<reference evidence="10 11" key="1">
    <citation type="submission" date="2022-08" db="EMBL/GenBank/DDBJ databases">
        <title>Aerococcaceae sp. nov isolated from spoiled eye mask.</title>
        <authorList>
            <person name="Zhou G."/>
            <person name="Xie X.-B."/>
            <person name="Shi Q.-S."/>
            <person name="Wang Y.-S."/>
            <person name="Wen X."/>
            <person name="Peng H."/>
            <person name="Yang X.-J."/>
            <person name="Tao H.-B."/>
            <person name="Huang X.-M."/>
        </authorList>
    </citation>
    <scope>NUCLEOTIDE SEQUENCE [LARGE SCALE GENOMIC DNA]</scope>
    <source>
        <strain evidence="11">DM20194951</strain>
    </source>
</reference>
<dbReference type="InterPro" id="IPR011006">
    <property type="entry name" value="CheY-like_superfamily"/>
</dbReference>
<evidence type="ECO:0000256" key="7">
    <source>
        <dbReference type="PROSITE-ProRule" id="PRU01091"/>
    </source>
</evidence>
<protein>
    <submittedName>
        <fullName evidence="10">Response regulator transcription factor</fullName>
    </submittedName>
</protein>
<dbReference type="InterPro" id="IPR001789">
    <property type="entry name" value="Sig_transdc_resp-reg_receiver"/>
</dbReference>
<dbReference type="Gene3D" id="1.10.10.10">
    <property type="entry name" value="Winged helix-like DNA-binding domain superfamily/Winged helix DNA-binding domain"/>
    <property type="match status" value="1"/>
</dbReference>
<evidence type="ECO:0000256" key="1">
    <source>
        <dbReference type="ARBA" id="ARBA00022553"/>
    </source>
</evidence>
<evidence type="ECO:0000313" key="11">
    <source>
        <dbReference type="Proteomes" id="UP001315967"/>
    </source>
</evidence>